<dbReference type="Pfam" id="PF04900">
    <property type="entry name" value="Fcf1"/>
    <property type="match status" value="1"/>
</dbReference>
<proteinExistence type="inferred from homology"/>
<keyword evidence="11" id="KW-1185">Reference proteome</keyword>
<evidence type="ECO:0000256" key="7">
    <source>
        <dbReference type="ARBA" id="ARBA00071400"/>
    </source>
</evidence>
<protein>
    <recommendedName>
        <fullName evidence="7">rRNA-processing protein UTP23 homolog</fullName>
    </recommendedName>
</protein>
<reference evidence="10 11" key="1">
    <citation type="journal article" date="2024" name="Insects">
        <title>An Improved Chromosome-Level Genome Assembly of the Firefly Pyrocoelia pectoralis.</title>
        <authorList>
            <person name="Fu X."/>
            <person name="Meyer-Rochow V.B."/>
            <person name="Ballantyne L."/>
            <person name="Zhu X."/>
        </authorList>
    </citation>
    <scope>NUCLEOTIDE SEQUENCE [LARGE SCALE GENOMIC DNA]</scope>
    <source>
        <strain evidence="10">XCY_ONT2</strain>
    </source>
</reference>
<dbReference type="EMBL" id="JAVRBK010000003">
    <property type="protein sequence ID" value="KAK5646038.1"/>
    <property type="molecule type" value="Genomic_DNA"/>
</dbReference>
<keyword evidence="2" id="KW-0690">Ribosome biogenesis</keyword>
<comment type="function">
    <text evidence="5">Involved in rRNA-processing and ribosome biogenesis.</text>
</comment>
<evidence type="ECO:0000256" key="8">
    <source>
        <dbReference type="SAM" id="MobiDB-lite"/>
    </source>
</evidence>
<evidence type="ECO:0000313" key="10">
    <source>
        <dbReference type="EMBL" id="KAK5646038.1"/>
    </source>
</evidence>
<dbReference type="SUPFAM" id="SSF88723">
    <property type="entry name" value="PIN domain-like"/>
    <property type="match status" value="1"/>
</dbReference>
<comment type="caution">
    <text evidence="10">The sequence shown here is derived from an EMBL/GenBank/DDBJ whole genome shotgun (WGS) entry which is preliminary data.</text>
</comment>
<accession>A0AAN7VJ11</accession>
<evidence type="ECO:0000256" key="2">
    <source>
        <dbReference type="ARBA" id="ARBA00022517"/>
    </source>
</evidence>
<dbReference type="Gene3D" id="3.40.50.1010">
    <property type="entry name" value="5'-nuclease"/>
    <property type="match status" value="1"/>
</dbReference>
<organism evidence="10 11">
    <name type="scientific">Pyrocoelia pectoralis</name>
    <dbReference type="NCBI Taxonomy" id="417401"/>
    <lineage>
        <taxon>Eukaryota</taxon>
        <taxon>Metazoa</taxon>
        <taxon>Ecdysozoa</taxon>
        <taxon>Arthropoda</taxon>
        <taxon>Hexapoda</taxon>
        <taxon>Insecta</taxon>
        <taxon>Pterygota</taxon>
        <taxon>Neoptera</taxon>
        <taxon>Endopterygota</taxon>
        <taxon>Coleoptera</taxon>
        <taxon>Polyphaga</taxon>
        <taxon>Elateriformia</taxon>
        <taxon>Elateroidea</taxon>
        <taxon>Lampyridae</taxon>
        <taxon>Lampyrinae</taxon>
        <taxon>Pyrocoelia</taxon>
    </lineage>
</organism>
<evidence type="ECO:0000256" key="4">
    <source>
        <dbReference type="ARBA" id="ARBA00023242"/>
    </source>
</evidence>
<keyword evidence="4" id="KW-0539">Nucleus</keyword>
<comment type="similarity">
    <text evidence="6">Belongs to the UTP23/FCF1 family. UTP23 subfamily.</text>
</comment>
<gene>
    <name evidence="10" type="ORF">RI129_004502</name>
</gene>
<dbReference type="InterPro" id="IPR057776">
    <property type="entry name" value="UTP23_sensor"/>
</dbReference>
<comment type="subcellular location">
    <subcellularLocation>
        <location evidence="1">Nucleus</location>
        <location evidence="1">Nucleolus</location>
    </subcellularLocation>
</comment>
<sequence>MKIKRYKKMSKNVGFYVNNFKFRQPYQILIDGTFCYAALNSKINIQDNLPRYLQSELKFRTTSCAIIETEKFGKQVAGALVILKNFLVHKCGHESKPVSGAHCLLSMVKEKNPDHYFVATQDLDLQSKIRELPAVPLLYFVRKTPVLDHPSEASKKEAHDMMGLTPNEKKTILVLKEQHGIVEEIKQSKRRKKKGGPNPLSCKKKKKKSEKIQSGKIRKPDTVQKKRKKIKVPKHVKELLNNIQSTD</sequence>
<evidence type="ECO:0000256" key="3">
    <source>
        <dbReference type="ARBA" id="ARBA00022552"/>
    </source>
</evidence>
<dbReference type="InterPro" id="IPR029060">
    <property type="entry name" value="PIN-like_dom_sf"/>
</dbReference>
<feature type="region of interest" description="Disordered" evidence="8">
    <location>
        <begin position="186"/>
        <end position="247"/>
    </location>
</feature>
<evidence type="ECO:0000313" key="11">
    <source>
        <dbReference type="Proteomes" id="UP001329430"/>
    </source>
</evidence>
<evidence type="ECO:0000259" key="9">
    <source>
        <dbReference type="Pfam" id="PF24779"/>
    </source>
</evidence>
<dbReference type="GO" id="GO:0032040">
    <property type="term" value="C:small-subunit processome"/>
    <property type="evidence" value="ECO:0007669"/>
    <property type="project" value="InterPro"/>
</dbReference>
<keyword evidence="3" id="KW-0698">rRNA processing</keyword>
<feature type="domain" description="UTP23 sensor motif region" evidence="9">
    <location>
        <begin position="189"/>
        <end position="207"/>
    </location>
</feature>
<dbReference type="AlphaFoldDB" id="A0AAN7VJ11"/>
<dbReference type="Proteomes" id="UP001329430">
    <property type="component" value="Chromosome 3"/>
</dbReference>
<evidence type="ECO:0000256" key="1">
    <source>
        <dbReference type="ARBA" id="ARBA00004604"/>
    </source>
</evidence>
<feature type="compositionally biased region" description="Basic residues" evidence="8">
    <location>
        <begin position="225"/>
        <end position="234"/>
    </location>
</feature>
<feature type="compositionally biased region" description="Basic and acidic residues" evidence="8">
    <location>
        <begin position="210"/>
        <end position="224"/>
    </location>
</feature>
<dbReference type="Pfam" id="PF24779">
    <property type="entry name" value="UTP23_sensor"/>
    <property type="match status" value="1"/>
</dbReference>
<dbReference type="CDD" id="cd09866">
    <property type="entry name" value="PIN_Fcf1-Utp23-H"/>
    <property type="match status" value="1"/>
</dbReference>
<dbReference type="GO" id="GO:0006364">
    <property type="term" value="P:rRNA processing"/>
    <property type="evidence" value="ECO:0007669"/>
    <property type="project" value="UniProtKB-KW"/>
</dbReference>
<dbReference type="InterPro" id="IPR006984">
    <property type="entry name" value="Fcf1/UTP23"/>
</dbReference>
<dbReference type="FunFam" id="3.40.50.1010:FF:000006">
    <property type="entry name" value="rRNA-processing protein UTP23 homolog"/>
    <property type="match status" value="1"/>
</dbReference>
<name>A0AAN7VJ11_9COLE</name>
<evidence type="ECO:0000256" key="5">
    <source>
        <dbReference type="ARBA" id="ARBA00037300"/>
    </source>
</evidence>
<dbReference type="PANTHER" id="PTHR12416">
    <property type="entry name" value="RRNA-PROCESSING PROTEIN UTP23 HOMOLOG"/>
    <property type="match status" value="1"/>
</dbReference>
<evidence type="ECO:0000256" key="6">
    <source>
        <dbReference type="ARBA" id="ARBA00038503"/>
    </source>
</evidence>